<dbReference type="GO" id="GO:0004888">
    <property type="term" value="F:transmembrane signaling receptor activity"/>
    <property type="evidence" value="ECO:0007669"/>
    <property type="project" value="TreeGrafter"/>
</dbReference>
<dbReference type="PANTHER" id="PTHR11860">
    <property type="entry name" value="POLYMERIC-IMMUNOGLOBULIN RECEPTOR"/>
    <property type="match status" value="1"/>
</dbReference>
<evidence type="ECO:0000256" key="3">
    <source>
        <dbReference type="ARBA" id="ARBA00023136"/>
    </source>
</evidence>
<evidence type="ECO:0000313" key="5">
    <source>
        <dbReference type="Proteomes" id="UP000314983"/>
    </source>
</evidence>
<keyword evidence="3" id="KW-0472">Membrane</keyword>
<protein>
    <recommendedName>
        <fullName evidence="6">Immunoglobulin V-set domain-containing protein</fullName>
    </recommendedName>
</protein>
<evidence type="ECO:0008006" key="6">
    <source>
        <dbReference type="Google" id="ProtNLM"/>
    </source>
</evidence>
<dbReference type="InterPro" id="IPR013783">
    <property type="entry name" value="Ig-like_fold"/>
</dbReference>
<dbReference type="AlphaFoldDB" id="A0AAY5EX17"/>
<reference evidence="4" key="2">
    <citation type="submission" date="2025-08" db="UniProtKB">
        <authorList>
            <consortium name="Ensembl"/>
        </authorList>
    </citation>
    <scope>IDENTIFICATION</scope>
</reference>
<keyword evidence="2" id="KW-0812">Transmembrane</keyword>
<dbReference type="InterPro" id="IPR050671">
    <property type="entry name" value="CD300_family_receptors"/>
</dbReference>
<name>A0AAY5EX17_ELEEL</name>
<dbReference type="Proteomes" id="UP000314983">
    <property type="component" value="Chromosome 16"/>
</dbReference>
<dbReference type="Gene3D" id="2.60.40.10">
    <property type="entry name" value="Immunoglobulins"/>
    <property type="match status" value="1"/>
</dbReference>
<dbReference type="Ensembl" id="ENSEEET00000065615.1">
    <property type="protein sequence ID" value="ENSEEEP00000061278.1"/>
    <property type="gene ID" value="ENSEEEG00000025985.1"/>
</dbReference>
<reference evidence="4" key="3">
    <citation type="submission" date="2025-09" db="UniProtKB">
        <authorList>
            <consortium name="Ensembl"/>
        </authorList>
    </citation>
    <scope>IDENTIFICATION</scope>
</reference>
<comment type="subcellular location">
    <subcellularLocation>
        <location evidence="1">Membrane</location>
    </subcellularLocation>
</comment>
<accession>A0AAY5EX17</accession>
<evidence type="ECO:0000256" key="2">
    <source>
        <dbReference type="ARBA" id="ARBA00022692"/>
    </source>
</evidence>
<dbReference type="PANTHER" id="PTHR11860:SF118">
    <property type="entry name" value="CMRF35-LIKE MOLECULE 3-RELATED"/>
    <property type="match status" value="1"/>
</dbReference>
<reference evidence="4 5" key="1">
    <citation type="submission" date="2020-05" db="EMBL/GenBank/DDBJ databases">
        <title>Electrophorus electricus (electric eel) genome, fEleEle1, primary haplotype.</title>
        <authorList>
            <person name="Myers G."/>
            <person name="Meyer A."/>
            <person name="Fedrigo O."/>
            <person name="Formenti G."/>
            <person name="Rhie A."/>
            <person name="Tracey A."/>
            <person name="Sims Y."/>
            <person name="Jarvis E.D."/>
        </authorList>
    </citation>
    <scope>NUCLEOTIDE SEQUENCE [LARGE SCALE GENOMIC DNA]</scope>
</reference>
<organism evidence="4 5">
    <name type="scientific">Electrophorus electricus</name>
    <name type="common">Electric eel</name>
    <name type="synonym">Gymnotus electricus</name>
    <dbReference type="NCBI Taxonomy" id="8005"/>
    <lineage>
        <taxon>Eukaryota</taxon>
        <taxon>Metazoa</taxon>
        <taxon>Chordata</taxon>
        <taxon>Craniata</taxon>
        <taxon>Vertebrata</taxon>
        <taxon>Euteleostomi</taxon>
        <taxon>Actinopterygii</taxon>
        <taxon>Neopterygii</taxon>
        <taxon>Teleostei</taxon>
        <taxon>Ostariophysi</taxon>
        <taxon>Gymnotiformes</taxon>
        <taxon>Gymnotoidei</taxon>
        <taxon>Gymnotidae</taxon>
        <taxon>Electrophorus</taxon>
    </lineage>
</organism>
<dbReference type="SUPFAM" id="SSF48726">
    <property type="entry name" value="Immunoglobulin"/>
    <property type="match status" value="1"/>
</dbReference>
<keyword evidence="5" id="KW-1185">Reference proteome</keyword>
<proteinExistence type="predicted"/>
<evidence type="ECO:0000313" key="4">
    <source>
        <dbReference type="Ensembl" id="ENSEEEP00000061278.1"/>
    </source>
</evidence>
<sequence>MIDRYLLCEIMDNDWLSERVSIHLLITCEFPSAYGATPNHVCKEDEDHICRDISASTAAGKHSLSDHSQAGVFKVDIRNLSLSDAGVYWCGAETSAGDIRYISLFTKVQIKIRCK</sequence>
<dbReference type="InterPro" id="IPR036179">
    <property type="entry name" value="Ig-like_dom_sf"/>
</dbReference>
<dbReference type="GO" id="GO:0005886">
    <property type="term" value="C:plasma membrane"/>
    <property type="evidence" value="ECO:0007669"/>
    <property type="project" value="TreeGrafter"/>
</dbReference>
<evidence type="ECO:0000256" key="1">
    <source>
        <dbReference type="ARBA" id="ARBA00004370"/>
    </source>
</evidence>